<comment type="similarity">
    <text evidence="1">Belongs to the glycosyl hydrolase 20 family.</text>
</comment>
<feature type="domain" description="Glycoside hydrolase family 20 catalytic" evidence="6">
    <location>
        <begin position="151"/>
        <end position="462"/>
    </location>
</feature>
<evidence type="ECO:0000256" key="3">
    <source>
        <dbReference type="ARBA" id="ARBA00023295"/>
    </source>
</evidence>
<proteinExistence type="inferred from homology"/>
<dbReference type="Pfam" id="PF00728">
    <property type="entry name" value="Glyco_hydro_20"/>
    <property type="match status" value="1"/>
</dbReference>
<dbReference type="GO" id="GO:0030203">
    <property type="term" value="P:glycosaminoglycan metabolic process"/>
    <property type="evidence" value="ECO:0007669"/>
    <property type="project" value="TreeGrafter"/>
</dbReference>
<dbReference type="GO" id="GO:0005975">
    <property type="term" value="P:carbohydrate metabolic process"/>
    <property type="evidence" value="ECO:0007669"/>
    <property type="project" value="InterPro"/>
</dbReference>
<protein>
    <submittedName>
        <fullName evidence="8">Beta-N-acetylhexosaminidase</fullName>
        <ecNumber evidence="8">3.2.1.52</ecNumber>
    </submittedName>
</protein>
<evidence type="ECO:0000256" key="4">
    <source>
        <dbReference type="PIRSR" id="PIRSR625705-1"/>
    </source>
</evidence>
<dbReference type="EMBL" id="CP000473">
    <property type="protein sequence ID" value="ABJ84065.1"/>
    <property type="molecule type" value="Genomic_DNA"/>
</dbReference>
<dbReference type="PANTHER" id="PTHR22600:SF21">
    <property type="entry name" value="BETA-HEXOSAMINIDASE A"/>
    <property type="match status" value="1"/>
</dbReference>
<feature type="domain" description="Beta-hexosaminidase bacterial type N-terminal" evidence="7">
    <location>
        <begin position="20"/>
        <end position="147"/>
    </location>
</feature>
<evidence type="ECO:0000256" key="1">
    <source>
        <dbReference type="ARBA" id="ARBA00006285"/>
    </source>
</evidence>
<keyword evidence="3 8" id="KW-0326">Glycosidase</keyword>
<accession>Q022N5</accession>
<reference evidence="8" key="1">
    <citation type="submission" date="2006-10" db="EMBL/GenBank/DDBJ databases">
        <title>Complete sequence of Solibacter usitatus Ellin6076.</title>
        <authorList>
            <consortium name="US DOE Joint Genome Institute"/>
            <person name="Copeland A."/>
            <person name="Lucas S."/>
            <person name="Lapidus A."/>
            <person name="Barry K."/>
            <person name="Detter J.C."/>
            <person name="Glavina del Rio T."/>
            <person name="Hammon N."/>
            <person name="Israni S."/>
            <person name="Dalin E."/>
            <person name="Tice H."/>
            <person name="Pitluck S."/>
            <person name="Thompson L.S."/>
            <person name="Brettin T."/>
            <person name="Bruce D."/>
            <person name="Han C."/>
            <person name="Tapia R."/>
            <person name="Gilna P."/>
            <person name="Schmutz J."/>
            <person name="Larimer F."/>
            <person name="Land M."/>
            <person name="Hauser L."/>
            <person name="Kyrpides N."/>
            <person name="Mikhailova N."/>
            <person name="Janssen P.H."/>
            <person name="Kuske C.R."/>
            <person name="Richardson P."/>
        </authorList>
    </citation>
    <scope>NUCLEOTIDE SEQUENCE</scope>
    <source>
        <strain evidence="8">Ellin6076</strain>
    </source>
</reference>
<keyword evidence="5" id="KW-0732">Signal</keyword>
<dbReference type="SUPFAM" id="SSF55545">
    <property type="entry name" value="beta-N-acetylhexosaminidase-like domain"/>
    <property type="match status" value="1"/>
</dbReference>
<dbReference type="GO" id="GO:0006689">
    <property type="term" value="P:ganglioside catabolic process"/>
    <property type="evidence" value="ECO:0007669"/>
    <property type="project" value="TreeGrafter"/>
</dbReference>
<evidence type="ECO:0000313" key="8">
    <source>
        <dbReference type="EMBL" id="ABJ84065.1"/>
    </source>
</evidence>
<dbReference type="Gene3D" id="3.30.379.10">
    <property type="entry name" value="Chitobiase/beta-hexosaminidase domain 2-like"/>
    <property type="match status" value="1"/>
</dbReference>
<dbReference type="CDD" id="cd06570">
    <property type="entry name" value="GH20_chitobiase-like_1"/>
    <property type="match status" value="1"/>
</dbReference>
<dbReference type="KEGG" id="sus:Acid_3086"/>
<feature type="active site" description="Proton donor" evidence="4">
    <location>
        <position position="307"/>
    </location>
</feature>
<evidence type="ECO:0000256" key="5">
    <source>
        <dbReference type="SAM" id="SignalP"/>
    </source>
</evidence>
<feature type="signal peptide" evidence="5">
    <location>
        <begin position="1"/>
        <end position="18"/>
    </location>
</feature>
<dbReference type="InParanoid" id="Q022N5"/>
<dbReference type="eggNOG" id="COG3525">
    <property type="taxonomic scope" value="Bacteria"/>
</dbReference>
<dbReference type="Pfam" id="PF02838">
    <property type="entry name" value="Glyco_hydro_20b"/>
    <property type="match status" value="1"/>
</dbReference>
<dbReference type="SUPFAM" id="SSF51445">
    <property type="entry name" value="(Trans)glycosidases"/>
    <property type="match status" value="1"/>
</dbReference>
<keyword evidence="2 8" id="KW-0378">Hydrolase</keyword>
<dbReference type="InterPro" id="IPR015882">
    <property type="entry name" value="HEX_bac_N"/>
</dbReference>
<dbReference type="InterPro" id="IPR025705">
    <property type="entry name" value="Beta_hexosaminidase_sua/sub"/>
</dbReference>
<name>Q022N5_SOLUE</name>
<dbReference type="Gene3D" id="3.20.20.80">
    <property type="entry name" value="Glycosidases"/>
    <property type="match status" value="1"/>
</dbReference>
<dbReference type="HOGENOM" id="CLU_007082_5_1_0"/>
<evidence type="ECO:0000256" key="2">
    <source>
        <dbReference type="ARBA" id="ARBA00022801"/>
    </source>
</evidence>
<dbReference type="InterPro" id="IPR015883">
    <property type="entry name" value="Glyco_hydro_20_cat"/>
</dbReference>
<dbReference type="AlphaFoldDB" id="Q022N5"/>
<organism evidence="8">
    <name type="scientific">Solibacter usitatus (strain Ellin6076)</name>
    <dbReference type="NCBI Taxonomy" id="234267"/>
    <lineage>
        <taxon>Bacteria</taxon>
        <taxon>Pseudomonadati</taxon>
        <taxon>Acidobacteriota</taxon>
        <taxon>Terriglobia</taxon>
        <taxon>Bryobacterales</taxon>
        <taxon>Solibacteraceae</taxon>
        <taxon>Candidatus Solibacter</taxon>
    </lineage>
</organism>
<sequence length="682" mass="75248" precursor="true">MFRWTLLITIACAPMAAATPDLMPYPAKVAPGAGFMAIDSGFRVALAGFSDARLSAAVRRTTDRVFRQTGIVPASATRPALTIDCRSAGSPWPVLGEDESYQLDIKDDRALLSAATVTGALRGMATFVQLIAPGPEGFRVPAIHIEDRPRFPWRGLMMDVARHWMPLEVVLRNLDAMAAVKLNVFHWHLSDDQGFRVESKLFPQLHKAGSDGHFYTQAQIREVVEYARDRGIRVIPEFDVPGHTTSWLVGMPELASAPGPYQIQRRWGIFEPTLDPTREETYRVLDGFFGEMAALFPDRYFHIGGDEVEDAQWKQSAAIQEFCRLHHLANSRELHAYFNQRVQALVKKHGKSMIGWDEVLAPGLAGDTVIQSWRGPESLADASRKGYRGILSSGYYLDHLQSAGTHYAVDPLAGTAGALDANGAARILGGEACMWAEYVSAETLDSRIWPRMAAIAERFWSPREINDTADMYARLEPVSRGLQWTGLRHRTNYQPMLDRLAGTGPAEPLRILADACEALGITVRRDARKYTSLVDLNRFADAVRPESVSVHNLEQSARRLAPADLAALRGTLQSWAQNDALLAPDGNVFLRELTGLSRQLSQVGAIGLESLDYLETGKTAPDSWVAQKKQALAAMDQPSAEVMLAAVRPVRLLVEAASKRNQGVLNHGVLNQGVINQGVFRR</sequence>
<dbReference type="EC" id="3.2.1.52" evidence="8"/>
<dbReference type="GO" id="GO:0016020">
    <property type="term" value="C:membrane"/>
    <property type="evidence" value="ECO:0007669"/>
    <property type="project" value="TreeGrafter"/>
</dbReference>
<dbReference type="OrthoDB" id="1098018at2"/>
<dbReference type="PRINTS" id="PR00738">
    <property type="entry name" value="GLHYDRLASE20"/>
</dbReference>
<dbReference type="GO" id="GO:0005764">
    <property type="term" value="C:lysosome"/>
    <property type="evidence" value="ECO:0007669"/>
    <property type="project" value="TreeGrafter"/>
</dbReference>
<dbReference type="STRING" id="234267.Acid_3086"/>
<evidence type="ECO:0000259" key="7">
    <source>
        <dbReference type="Pfam" id="PF02838"/>
    </source>
</evidence>
<dbReference type="InterPro" id="IPR017853">
    <property type="entry name" value="GH"/>
</dbReference>
<feature type="chain" id="PRO_5004163016" evidence="5">
    <location>
        <begin position="19"/>
        <end position="682"/>
    </location>
</feature>
<gene>
    <name evidence="8" type="ordered locus">Acid_3086</name>
</gene>
<dbReference type="PANTHER" id="PTHR22600">
    <property type="entry name" value="BETA-HEXOSAMINIDASE"/>
    <property type="match status" value="1"/>
</dbReference>
<dbReference type="InterPro" id="IPR029018">
    <property type="entry name" value="Hex-like_dom2"/>
</dbReference>
<dbReference type="GO" id="GO:0004563">
    <property type="term" value="F:beta-N-acetylhexosaminidase activity"/>
    <property type="evidence" value="ECO:0007669"/>
    <property type="project" value="UniProtKB-EC"/>
</dbReference>
<evidence type="ECO:0000259" key="6">
    <source>
        <dbReference type="Pfam" id="PF00728"/>
    </source>
</evidence>
<dbReference type="CAZy" id="GH20">
    <property type="family name" value="Glycoside Hydrolase Family 20"/>
</dbReference>